<feature type="domain" description="Mos1 transposase HTH" evidence="1">
    <location>
        <begin position="9"/>
        <end position="50"/>
    </location>
</feature>
<evidence type="ECO:0000259" key="1">
    <source>
        <dbReference type="Pfam" id="PF17906"/>
    </source>
</evidence>
<keyword evidence="3" id="KW-1185">Reference proteome</keyword>
<organism evidence="2 3">
    <name type="scientific">Acromyrmex heyeri</name>
    <dbReference type="NCBI Taxonomy" id="230685"/>
    <lineage>
        <taxon>Eukaryota</taxon>
        <taxon>Metazoa</taxon>
        <taxon>Ecdysozoa</taxon>
        <taxon>Arthropoda</taxon>
        <taxon>Hexapoda</taxon>
        <taxon>Insecta</taxon>
        <taxon>Pterygota</taxon>
        <taxon>Neoptera</taxon>
        <taxon>Endopterygota</taxon>
        <taxon>Hymenoptera</taxon>
        <taxon>Apocrita</taxon>
        <taxon>Aculeata</taxon>
        <taxon>Formicoidea</taxon>
        <taxon>Formicidae</taxon>
        <taxon>Myrmicinae</taxon>
        <taxon>Acromyrmex</taxon>
    </lineage>
</organism>
<dbReference type="InterPro" id="IPR041426">
    <property type="entry name" value="Mos1_HTH"/>
</dbReference>
<dbReference type="Pfam" id="PF17906">
    <property type="entry name" value="HTH_48"/>
    <property type="match status" value="1"/>
</dbReference>
<evidence type="ECO:0000313" key="3">
    <source>
        <dbReference type="Proteomes" id="UP000670152"/>
    </source>
</evidence>
<dbReference type="Gene3D" id="1.10.10.1450">
    <property type="match status" value="1"/>
</dbReference>
<feature type="non-terminal residue" evidence="2">
    <location>
        <position position="1"/>
    </location>
</feature>
<dbReference type="OrthoDB" id="10040454at2759"/>
<dbReference type="Proteomes" id="UP000670152">
    <property type="component" value="Unassembled WGS sequence"/>
</dbReference>
<evidence type="ECO:0000313" key="2">
    <source>
        <dbReference type="EMBL" id="KAG5343414.1"/>
    </source>
</evidence>
<name>A0A836G236_9HYME</name>
<dbReference type="InterPro" id="IPR052709">
    <property type="entry name" value="Transposase-MT_Hybrid"/>
</dbReference>
<dbReference type="EMBL" id="JAANIB010001607">
    <property type="protein sequence ID" value="KAG5343414.1"/>
    <property type="molecule type" value="Genomic_DNA"/>
</dbReference>
<protein>
    <submittedName>
        <fullName evidence="2">GVQW3 protein</fullName>
    </submittedName>
</protein>
<dbReference type="PANTHER" id="PTHR46060">
    <property type="entry name" value="MARINER MOS1 TRANSPOSASE-LIKE PROTEIN"/>
    <property type="match status" value="1"/>
</dbReference>
<gene>
    <name evidence="2" type="primary">Gvqw3_44</name>
    <name evidence="2" type="ORF">G6Z77_0010863</name>
</gene>
<dbReference type="PANTHER" id="PTHR46060:SF1">
    <property type="entry name" value="MARINER MOS1 TRANSPOSASE-LIKE PROTEIN"/>
    <property type="match status" value="1"/>
</dbReference>
<accession>A0A836G236</accession>
<dbReference type="AlphaFoldDB" id="A0A836G236"/>
<feature type="non-terminal residue" evidence="2">
    <location>
        <position position="361"/>
    </location>
</feature>
<proteinExistence type="predicted"/>
<comment type="caution">
    <text evidence="2">The sequence shown here is derived from an EMBL/GenBank/DDBJ whole genome shotgun (WGS) entry which is preliminary data.</text>
</comment>
<reference evidence="2 3" key="1">
    <citation type="submission" date="2020-02" db="EMBL/GenBank/DDBJ databases">
        <title>Relaxed selection underlies rapid genomic changes in the transitions from sociality to social parasitism in ants.</title>
        <authorList>
            <person name="Bi X."/>
        </authorList>
    </citation>
    <scope>NUCLEOTIDE SEQUENCE [LARGE SCALE GENOMIC DNA]</scope>
    <source>
        <strain evidence="2">BGI-DK2014b</strain>
        <tissue evidence="2">Whole body</tissue>
    </source>
</reference>
<sequence>MSIEQTANIKFCFKLGKTFTETFQLMQQVYGDDCLSRGRVHEWYTRFKNGREDINDDPHVGQAKFVITPESIEKVRDFLNIHPKSSLRFMEIELGMSKDSIHRILTEILGYRKVCSHFVPHSLCYCIICDKSVVDKIQNTKFSRFIDETSDICNEKWMIFQVRYYHSKKKKLEKECSRLLTFPCLYHSVALAAHAASDKIPKVCDDSYINSSPKRLAVFSEFCECFEGKTLKLLKLSDIRWLSHHDTIKHFLHEAVVSEKTKASSKENLDENNNIDEINLGYECFDEEALKKKWTALPLDCIFKSALNERGKTCLGMVIDKKHLSLMSTENLYASAAKKDKSTLRLYAADVNDIAGPSWTD</sequence>